<dbReference type="EMBL" id="AZBU02000006">
    <property type="protein sequence ID" value="TKR73271.1"/>
    <property type="molecule type" value="Genomic_DNA"/>
</dbReference>
<organism evidence="3 4">
    <name type="scientific">Steinernema carpocapsae</name>
    <name type="common">Entomopathogenic nematode</name>
    <dbReference type="NCBI Taxonomy" id="34508"/>
    <lineage>
        <taxon>Eukaryota</taxon>
        <taxon>Metazoa</taxon>
        <taxon>Ecdysozoa</taxon>
        <taxon>Nematoda</taxon>
        <taxon>Chromadorea</taxon>
        <taxon>Rhabditida</taxon>
        <taxon>Tylenchina</taxon>
        <taxon>Panagrolaimomorpha</taxon>
        <taxon>Strongyloidoidea</taxon>
        <taxon>Steinernematidae</taxon>
        <taxon>Steinernema</taxon>
    </lineage>
</organism>
<dbReference type="AlphaFoldDB" id="A0A4U5MU11"/>
<gene>
    <name evidence="3" type="ORF">L596_020604</name>
</gene>
<keyword evidence="1" id="KW-0812">Transmembrane</keyword>
<feature type="signal peptide" evidence="2">
    <location>
        <begin position="1"/>
        <end position="21"/>
    </location>
</feature>
<dbReference type="Proteomes" id="UP000298663">
    <property type="component" value="Unassembled WGS sequence"/>
</dbReference>
<evidence type="ECO:0000256" key="1">
    <source>
        <dbReference type="SAM" id="Phobius"/>
    </source>
</evidence>
<keyword evidence="1" id="KW-0472">Membrane</keyword>
<feature type="chain" id="PRO_5020518074" description="Secreted protein" evidence="2">
    <location>
        <begin position="22"/>
        <end position="116"/>
    </location>
</feature>
<sequence>MRMSHWFYWQILRLRLLFCLSDSELRNASTTLVTTISAPSDQNAMQEKTIPINAYVPSALPENTAKTTLTRPSTPHAKTDALVLTPFQASIICVVIAMLESFAKSTKTRNPNKLSL</sequence>
<comment type="caution">
    <text evidence="3">The sequence shown here is derived from an EMBL/GenBank/DDBJ whole genome shotgun (WGS) entry which is preliminary data.</text>
</comment>
<accession>A0A4U5MU11</accession>
<evidence type="ECO:0000256" key="2">
    <source>
        <dbReference type="SAM" id="SignalP"/>
    </source>
</evidence>
<keyword evidence="1" id="KW-1133">Transmembrane helix</keyword>
<reference evidence="3 4" key="2">
    <citation type="journal article" date="2019" name="G3 (Bethesda)">
        <title>Hybrid Assembly of the Genome of the Entomopathogenic Nematode Steinernema carpocapsae Identifies the X-Chromosome.</title>
        <authorList>
            <person name="Serra L."/>
            <person name="Macchietto M."/>
            <person name="Macias-Munoz A."/>
            <person name="McGill C.J."/>
            <person name="Rodriguez I.M."/>
            <person name="Rodriguez B."/>
            <person name="Murad R."/>
            <person name="Mortazavi A."/>
        </authorList>
    </citation>
    <scope>NUCLEOTIDE SEQUENCE [LARGE SCALE GENOMIC DNA]</scope>
    <source>
        <strain evidence="3 4">ALL</strain>
    </source>
</reference>
<proteinExistence type="predicted"/>
<feature type="transmembrane region" description="Helical" evidence="1">
    <location>
        <begin position="81"/>
        <end position="99"/>
    </location>
</feature>
<reference evidence="3 4" key="1">
    <citation type="journal article" date="2015" name="Genome Biol.">
        <title>Comparative genomics of Steinernema reveals deeply conserved gene regulatory networks.</title>
        <authorList>
            <person name="Dillman A.R."/>
            <person name="Macchietto M."/>
            <person name="Porter C.F."/>
            <person name="Rogers A."/>
            <person name="Williams B."/>
            <person name="Antoshechkin I."/>
            <person name="Lee M.M."/>
            <person name="Goodwin Z."/>
            <person name="Lu X."/>
            <person name="Lewis E.E."/>
            <person name="Goodrich-Blair H."/>
            <person name="Stock S.P."/>
            <person name="Adams B.J."/>
            <person name="Sternberg P.W."/>
            <person name="Mortazavi A."/>
        </authorList>
    </citation>
    <scope>NUCLEOTIDE SEQUENCE [LARGE SCALE GENOMIC DNA]</scope>
    <source>
        <strain evidence="3 4">ALL</strain>
    </source>
</reference>
<protein>
    <recommendedName>
        <fullName evidence="5">Secreted protein</fullName>
    </recommendedName>
</protein>
<evidence type="ECO:0000313" key="4">
    <source>
        <dbReference type="Proteomes" id="UP000298663"/>
    </source>
</evidence>
<evidence type="ECO:0000313" key="3">
    <source>
        <dbReference type="EMBL" id="TKR73271.1"/>
    </source>
</evidence>
<name>A0A4U5MU11_STECR</name>
<evidence type="ECO:0008006" key="5">
    <source>
        <dbReference type="Google" id="ProtNLM"/>
    </source>
</evidence>
<keyword evidence="2" id="KW-0732">Signal</keyword>
<keyword evidence="4" id="KW-1185">Reference proteome</keyword>